<name>A0AAU9WBZ9_9CNID</name>
<evidence type="ECO:0000256" key="2">
    <source>
        <dbReference type="ARBA" id="ARBA00022692"/>
    </source>
</evidence>
<feature type="transmembrane region" description="Helical" evidence="5">
    <location>
        <begin position="59"/>
        <end position="80"/>
    </location>
</feature>
<dbReference type="PANTHER" id="PTHR31004">
    <property type="entry name" value="TRANSMEMBRANE PROTEIN 79"/>
    <property type="match status" value="1"/>
</dbReference>
<evidence type="ECO:0000256" key="3">
    <source>
        <dbReference type="ARBA" id="ARBA00022989"/>
    </source>
</evidence>
<dbReference type="GO" id="GO:0032588">
    <property type="term" value="C:trans-Golgi network membrane"/>
    <property type="evidence" value="ECO:0007669"/>
    <property type="project" value="TreeGrafter"/>
</dbReference>
<comment type="subcellular location">
    <subcellularLocation>
        <location evidence="1">Membrane</location>
    </subcellularLocation>
</comment>
<dbReference type="InterPro" id="IPR023352">
    <property type="entry name" value="MAPEG-like_dom_sf"/>
</dbReference>
<dbReference type="SUPFAM" id="SSF161084">
    <property type="entry name" value="MAPEG domain-like"/>
    <property type="match status" value="1"/>
</dbReference>
<sequence length="187" mass="21483">MATDAEYKRKYTQSQKMVLTHIFCGGFLLACFFFTAVFFPFPKPHLPTLFDRVVFTLRWLIVSLLPVWAGVILVGNVRFATSAIDPLDKSGEKYIKMRSNFLQNTVEQFLLHSFGLTVLSTYLSEESMHWVPLLVILFVVSRVLFFVGYSIHPLKRAIGFFMTFTPSVAVMLYSLCCLIVYGFDAYR</sequence>
<dbReference type="Gene3D" id="1.20.120.550">
    <property type="entry name" value="Membrane associated eicosanoid/glutathione metabolism-like domain"/>
    <property type="match status" value="1"/>
</dbReference>
<feature type="transmembrane region" description="Helical" evidence="5">
    <location>
        <begin position="129"/>
        <end position="151"/>
    </location>
</feature>
<keyword evidence="3 5" id="KW-1133">Transmembrane helix</keyword>
<accession>A0AAU9WBZ9</accession>
<dbReference type="AlphaFoldDB" id="A0AAU9WBZ9"/>
<evidence type="ECO:0000256" key="5">
    <source>
        <dbReference type="SAM" id="Phobius"/>
    </source>
</evidence>
<dbReference type="GO" id="GO:0045055">
    <property type="term" value="P:regulated exocytosis"/>
    <property type="evidence" value="ECO:0007669"/>
    <property type="project" value="TreeGrafter"/>
</dbReference>
<keyword evidence="4 5" id="KW-0472">Membrane</keyword>
<dbReference type="Proteomes" id="UP001159428">
    <property type="component" value="Unassembled WGS sequence"/>
</dbReference>
<comment type="caution">
    <text evidence="6">The sequence shown here is derived from an EMBL/GenBank/DDBJ whole genome shotgun (WGS) entry which is preliminary data.</text>
</comment>
<dbReference type="PANTHER" id="PTHR31004:SF1">
    <property type="entry name" value="TRANSMEMBRANE PROTEIN 79"/>
    <property type="match status" value="1"/>
</dbReference>
<evidence type="ECO:0000256" key="4">
    <source>
        <dbReference type="ARBA" id="ARBA00023136"/>
    </source>
</evidence>
<evidence type="ECO:0000313" key="7">
    <source>
        <dbReference type="Proteomes" id="UP001159428"/>
    </source>
</evidence>
<dbReference type="InterPro" id="IPR001129">
    <property type="entry name" value="Membr-assoc_MAPEG"/>
</dbReference>
<evidence type="ECO:0000256" key="1">
    <source>
        <dbReference type="ARBA" id="ARBA00004370"/>
    </source>
</evidence>
<keyword evidence="2 5" id="KW-0812">Transmembrane</keyword>
<evidence type="ECO:0000313" key="6">
    <source>
        <dbReference type="EMBL" id="CAH3105136.1"/>
    </source>
</evidence>
<dbReference type="EMBL" id="CALNXJ010000009">
    <property type="protein sequence ID" value="CAH3105136.1"/>
    <property type="molecule type" value="Genomic_DNA"/>
</dbReference>
<reference evidence="6 7" key="1">
    <citation type="submission" date="2022-05" db="EMBL/GenBank/DDBJ databases">
        <authorList>
            <consortium name="Genoscope - CEA"/>
            <person name="William W."/>
        </authorList>
    </citation>
    <scope>NUCLEOTIDE SEQUENCE [LARGE SCALE GENOMIC DNA]</scope>
</reference>
<dbReference type="GO" id="GO:0005765">
    <property type="term" value="C:lysosomal membrane"/>
    <property type="evidence" value="ECO:0007669"/>
    <property type="project" value="TreeGrafter"/>
</dbReference>
<feature type="transmembrane region" description="Helical" evidence="5">
    <location>
        <begin position="18"/>
        <end position="39"/>
    </location>
</feature>
<keyword evidence="7" id="KW-1185">Reference proteome</keyword>
<feature type="transmembrane region" description="Helical" evidence="5">
    <location>
        <begin position="158"/>
        <end position="183"/>
    </location>
</feature>
<dbReference type="Pfam" id="PF01124">
    <property type="entry name" value="MAPEG"/>
    <property type="match status" value="1"/>
</dbReference>
<protein>
    <recommendedName>
        <fullName evidence="8">MAPEG family protein</fullName>
    </recommendedName>
</protein>
<evidence type="ECO:0008006" key="8">
    <source>
        <dbReference type="Google" id="ProtNLM"/>
    </source>
</evidence>
<organism evidence="6 7">
    <name type="scientific">Pocillopora meandrina</name>
    <dbReference type="NCBI Taxonomy" id="46732"/>
    <lineage>
        <taxon>Eukaryota</taxon>
        <taxon>Metazoa</taxon>
        <taxon>Cnidaria</taxon>
        <taxon>Anthozoa</taxon>
        <taxon>Hexacorallia</taxon>
        <taxon>Scleractinia</taxon>
        <taxon>Astrocoeniina</taxon>
        <taxon>Pocilloporidae</taxon>
        <taxon>Pocillopora</taxon>
    </lineage>
</organism>
<gene>
    <name evidence="6" type="ORF">PMEA_00035047</name>
</gene>
<proteinExistence type="predicted"/>